<proteinExistence type="predicted"/>
<protein>
    <submittedName>
        <fullName evidence="1">Zinc knuckle (CCHC-type) family protein</fullName>
    </submittedName>
</protein>
<keyword evidence="2" id="KW-1185">Reference proteome</keyword>
<name>A0ACB8LWM0_CITSI</name>
<comment type="caution">
    <text evidence="1">The sequence shown here is derived from an EMBL/GenBank/DDBJ whole genome shotgun (WGS) entry which is preliminary data.</text>
</comment>
<dbReference type="Proteomes" id="UP000829398">
    <property type="component" value="Chromosome 3"/>
</dbReference>
<sequence length="339" mass="38103">MADNDASLEHDINRGYANISLEEEEEGGLIVVGNEEIDDGKERIDSRFCLVGRFLTDKVINFAAMKHTMASLWRPGKGVCIRDLSPTLFLFQFFHEIDVKRVLESGPWTFDQHILLVKRLEENEQPQNIPLFFTSFWIQVYNLPVGFMSEKILKDIGNYIGVFVESDENNLMGIWKNYMRIRVTIDVRKPLKRRMKLKKAAPNRRSTLNSGDRWLRSVPPTQSEKEYGNSTNQAVAMQVDSGTTNKSGVAVPSSLIIGKHAGIIVPFQEVGEKVTKGNNSKGKSTEEPAHFSGEKENVEELESGLVVSEAKRRRSQDKIPHNGGFNGEGTSQSGDFQLG</sequence>
<organism evidence="1 2">
    <name type="scientific">Citrus sinensis</name>
    <name type="common">Sweet orange</name>
    <name type="synonym">Citrus aurantium var. sinensis</name>
    <dbReference type="NCBI Taxonomy" id="2711"/>
    <lineage>
        <taxon>Eukaryota</taxon>
        <taxon>Viridiplantae</taxon>
        <taxon>Streptophyta</taxon>
        <taxon>Embryophyta</taxon>
        <taxon>Tracheophyta</taxon>
        <taxon>Spermatophyta</taxon>
        <taxon>Magnoliopsida</taxon>
        <taxon>eudicotyledons</taxon>
        <taxon>Gunneridae</taxon>
        <taxon>Pentapetalae</taxon>
        <taxon>rosids</taxon>
        <taxon>malvids</taxon>
        <taxon>Sapindales</taxon>
        <taxon>Rutaceae</taxon>
        <taxon>Aurantioideae</taxon>
        <taxon>Citrus</taxon>
    </lineage>
</organism>
<dbReference type="EMBL" id="CM039172">
    <property type="protein sequence ID" value="KAH9777696.1"/>
    <property type="molecule type" value="Genomic_DNA"/>
</dbReference>
<accession>A0ACB8LWM0</accession>
<evidence type="ECO:0000313" key="2">
    <source>
        <dbReference type="Proteomes" id="UP000829398"/>
    </source>
</evidence>
<reference evidence="2" key="1">
    <citation type="journal article" date="2023" name="Hortic. Res.">
        <title>A chromosome-level phased genome enabling allele-level studies in sweet orange: a case study on citrus Huanglongbing tolerance.</title>
        <authorList>
            <person name="Wu B."/>
            <person name="Yu Q."/>
            <person name="Deng Z."/>
            <person name="Duan Y."/>
            <person name="Luo F."/>
            <person name="Gmitter F. Jr."/>
        </authorList>
    </citation>
    <scope>NUCLEOTIDE SEQUENCE [LARGE SCALE GENOMIC DNA]</scope>
    <source>
        <strain evidence="2">cv. Valencia</strain>
    </source>
</reference>
<evidence type="ECO:0000313" key="1">
    <source>
        <dbReference type="EMBL" id="KAH9777696.1"/>
    </source>
</evidence>
<gene>
    <name evidence="1" type="ORF">KPL71_007107</name>
</gene>